<evidence type="ECO:0000313" key="2">
    <source>
        <dbReference type="EMBL" id="KAF9792679.1"/>
    </source>
</evidence>
<dbReference type="OrthoDB" id="28208at2759"/>
<feature type="region of interest" description="Disordered" evidence="1">
    <location>
        <begin position="418"/>
        <end position="527"/>
    </location>
</feature>
<feature type="compositionally biased region" description="Polar residues" evidence="1">
    <location>
        <begin position="699"/>
        <end position="712"/>
    </location>
</feature>
<feature type="compositionally biased region" description="Polar residues" evidence="1">
    <location>
        <begin position="220"/>
        <end position="230"/>
    </location>
</feature>
<feature type="compositionally biased region" description="Low complexity" evidence="1">
    <location>
        <begin position="195"/>
        <end position="206"/>
    </location>
</feature>
<reference evidence="2" key="1">
    <citation type="journal article" date="2020" name="Nat. Commun.">
        <title>Large-scale genome sequencing of mycorrhizal fungi provides insights into the early evolution of symbiotic traits.</title>
        <authorList>
            <person name="Miyauchi S."/>
            <person name="Kiss E."/>
            <person name="Kuo A."/>
            <person name="Drula E."/>
            <person name="Kohler A."/>
            <person name="Sanchez-Garcia M."/>
            <person name="Morin E."/>
            <person name="Andreopoulos B."/>
            <person name="Barry K.W."/>
            <person name="Bonito G."/>
            <person name="Buee M."/>
            <person name="Carver A."/>
            <person name="Chen C."/>
            <person name="Cichocki N."/>
            <person name="Clum A."/>
            <person name="Culley D."/>
            <person name="Crous P.W."/>
            <person name="Fauchery L."/>
            <person name="Girlanda M."/>
            <person name="Hayes R.D."/>
            <person name="Keri Z."/>
            <person name="LaButti K."/>
            <person name="Lipzen A."/>
            <person name="Lombard V."/>
            <person name="Magnuson J."/>
            <person name="Maillard F."/>
            <person name="Murat C."/>
            <person name="Nolan M."/>
            <person name="Ohm R.A."/>
            <person name="Pangilinan J."/>
            <person name="Pereira M.F."/>
            <person name="Perotto S."/>
            <person name="Peter M."/>
            <person name="Pfister S."/>
            <person name="Riley R."/>
            <person name="Sitrit Y."/>
            <person name="Stielow J.B."/>
            <person name="Szollosi G."/>
            <person name="Zifcakova L."/>
            <person name="Stursova M."/>
            <person name="Spatafora J.W."/>
            <person name="Tedersoo L."/>
            <person name="Vaario L.M."/>
            <person name="Yamada A."/>
            <person name="Yan M."/>
            <person name="Wang P."/>
            <person name="Xu J."/>
            <person name="Bruns T."/>
            <person name="Baldrian P."/>
            <person name="Vilgalys R."/>
            <person name="Dunand C."/>
            <person name="Henrissat B."/>
            <person name="Grigoriev I.V."/>
            <person name="Hibbett D."/>
            <person name="Nagy L.G."/>
            <person name="Martin F.M."/>
        </authorList>
    </citation>
    <scope>NUCLEOTIDE SEQUENCE</scope>
    <source>
        <strain evidence="2">UH-Tt-Lm1</strain>
    </source>
</reference>
<feature type="compositionally biased region" description="Polar residues" evidence="1">
    <location>
        <begin position="947"/>
        <end position="956"/>
    </location>
</feature>
<keyword evidence="3" id="KW-1185">Reference proteome</keyword>
<feature type="compositionally biased region" description="Basic residues" evidence="1">
    <location>
        <begin position="427"/>
        <end position="443"/>
    </location>
</feature>
<accession>A0A9P6HQ99</accession>
<feature type="region of interest" description="Disordered" evidence="1">
    <location>
        <begin position="941"/>
        <end position="980"/>
    </location>
</feature>
<dbReference type="Proteomes" id="UP000736335">
    <property type="component" value="Unassembled WGS sequence"/>
</dbReference>
<feature type="compositionally biased region" description="Low complexity" evidence="1">
    <location>
        <begin position="482"/>
        <end position="495"/>
    </location>
</feature>
<name>A0A9P6HQ99_9AGAM</name>
<sequence length="1063" mass="116855">MATVVRDPPREDQPFAMLPSPRHLYNAAQQTPIGVYPNVDGPYPSMRQPRSQRFNTQGSIATTAYSSPIYDHQSSQLVPTDHHPIMSSQQPPAQQPSPPQSFKDPPPTHIKQSSDEKAPEFIDTDPRSPNSEDPTPLRQPSLYNPWQPAKTYGQDPPPSRGSMRSLSQQQGLQLSGITGGQPSQQPSENPPVPTSPSTLVPVTSNPRVVPLSPRYVNAPLNGTQNPTYTRPHNPREEVCLECAMRDQDMADVDVTTPGIWERDSDVYYQDLVRSEEEAISSAIPLPEDRPRSTGDMLTETNLKLWLSMNPREPASRHMNLETYVRSQRLLLEAETLAHARAMQESKELENKMRDTYSHIRRSVHEFGALHSNPGAVTLDETGRIRSATLPGSRQRAHSHSRDVTLLENGLIVEHVNVKKEEKEERERRKREERRERNRVRKSSRGSGQDITSVYGSLHPSQLPPSTSGGAPVEHTLRASRYSQSSLRPTSILSSSMGEKSPTLPRAYSTTSFSDLHSINGSTSPNRKTRFLGNIRALSPGGWRSRDSLAVSGISGSMVDMHVALQQEDMNEKAYLQNRASMLAGPPPSTSSFRTSVALPQHGNTDHKKATHPTSEDKRKKKKGLAKIWSIVTGSSPRPKSEHNHSKSADFKATGGNQVYVMPDDDYPLAPPPPLSYLVERDGGGNRSRRHSSTPCLPGTTGQPSNQSPQQGYNGAPTSPPTAPSSVLPSPVSLRMPPATHDAPVFVTTGYSDQENDLQQQLMLDRNFMPPSKSGISSSRSTSPLPQRPHTVFLGRDKNLPPLPPNETPSIGFLPVPDISGASRPQTMYASLEGPRHVAPPMATVTENLSGISEDSNVFCPPQIAFRGDGRRQSFEGMERPRVIGPNSYDNPRAPRQNGSYPHMNANGGAFNAYHTYHGNGQGVGADAYGEFGSSRTSLGWLEDAQRSQRPPSQTRSHIGRMSSVETTGTGAKSKTPSKRKSRFGLANMFGKKKDDLSGGEDAEGDSVMYSMPSSEVHQLPNGEGRNPAVRMSVASRKAIQQLVEQDPEFVAYRYPSNDILQHR</sequence>
<feature type="region of interest" description="Disordered" evidence="1">
    <location>
        <begin position="767"/>
        <end position="789"/>
    </location>
</feature>
<comment type="caution">
    <text evidence="2">The sequence shown here is derived from an EMBL/GenBank/DDBJ whole genome shotgun (WGS) entry which is preliminary data.</text>
</comment>
<feature type="compositionally biased region" description="Low complexity" evidence="1">
    <location>
        <begin position="723"/>
        <end position="733"/>
    </location>
</feature>
<reference evidence="2" key="2">
    <citation type="submission" date="2020-11" db="EMBL/GenBank/DDBJ databases">
        <authorList>
            <consortium name="DOE Joint Genome Institute"/>
            <person name="Kuo A."/>
            <person name="Miyauchi S."/>
            <person name="Kiss E."/>
            <person name="Drula E."/>
            <person name="Kohler A."/>
            <person name="Sanchez-Garcia M."/>
            <person name="Andreopoulos B."/>
            <person name="Barry K.W."/>
            <person name="Bonito G."/>
            <person name="Buee M."/>
            <person name="Carver A."/>
            <person name="Chen C."/>
            <person name="Cichocki N."/>
            <person name="Clum A."/>
            <person name="Culley D."/>
            <person name="Crous P.W."/>
            <person name="Fauchery L."/>
            <person name="Girlanda M."/>
            <person name="Hayes R."/>
            <person name="Keri Z."/>
            <person name="Labutti K."/>
            <person name="Lipzen A."/>
            <person name="Lombard V."/>
            <person name="Magnuson J."/>
            <person name="Maillard F."/>
            <person name="Morin E."/>
            <person name="Murat C."/>
            <person name="Nolan M."/>
            <person name="Ohm R."/>
            <person name="Pangilinan J."/>
            <person name="Pereira M."/>
            <person name="Perotto S."/>
            <person name="Peter M."/>
            <person name="Riley R."/>
            <person name="Sitrit Y."/>
            <person name="Stielow B."/>
            <person name="Szollosi G."/>
            <person name="Zifcakova L."/>
            <person name="Stursova M."/>
            <person name="Spatafora J.W."/>
            <person name="Tedersoo L."/>
            <person name="Vaario L.-M."/>
            <person name="Yamada A."/>
            <person name="Yan M."/>
            <person name="Wang P."/>
            <person name="Xu J."/>
            <person name="Bruns T."/>
            <person name="Baldrian P."/>
            <person name="Vilgalys R."/>
            <person name="Henrissat B."/>
            <person name="Grigoriev I.V."/>
            <person name="Hibbett D."/>
            <person name="Nagy L.G."/>
            <person name="Martin F.M."/>
        </authorList>
    </citation>
    <scope>NUCLEOTIDE SEQUENCE</scope>
    <source>
        <strain evidence="2">UH-Tt-Lm1</strain>
    </source>
</reference>
<gene>
    <name evidence="2" type="ORF">BJ322DRAFT_66534</name>
</gene>
<feature type="compositionally biased region" description="Basic and acidic residues" evidence="1">
    <location>
        <begin position="603"/>
        <end position="617"/>
    </location>
</feature>
<feature type="compositionally biased region" description="Low complexity" evidence="1">
    <location>
        <begin position="769"/>
        <end position="784"/>
    </location>
</feature>
<feature type="compositionally biased region" description="Polar residues" evidence="1">
    <location>
        <begin position="963"/>
        <end position="974"/>
    </location>
</feature>
<feature type="region of interest" description="Disordered" evidence="1">
    <location>
        <begin position="582"/>
        <end position="740"/>
    </location>
</feature>
<dbReference type="EMBL" id="WIUZ02000001">
    <property type="protein sequence ID" value="KAF9792679.1"/>
    <property type="molecule type" value="Genomic_DNA"/>
</dbReference>
<protein>
    <submittedName>
        <fullName evidence="2">Uncharacterized protein</fullName>
    </submittedName>
</protein>
<feature type="compositionally biased region" description="Basic and acidic residues" evidence="1">
    <location>
        <begin position="112"/>
        <end position="126"/>
    </location>
</feature>
<feature type="compositionally biased region" description="Basic and acidic residues" evidence="1">
    <location>
        <begin position="638"/>
        <end position="649"/>
    </location>
</feature>
<feature type="compositionally biased region" description="Low complexity" evidence="1">
    <location>
        <begin position="160"/>
        <end position="176"/>
    </location>
</feature>
<dbReference type="AlphaFoldDB" id="A0A9P6HQ99"/>
<feature type="region of interest" description="Disordered" evidence="1">
    <location>
        <begin position="1"/>
        <end position="233"/>
    </location>
</feature>
<feature type="compositionally biased region" description="Polar residues" evidence="1">
    <location>
        <begin position="507"/>
        <end position="525"/>
    </location>
</feature>
<organism evidence="2 3">
    <name type="scientific">Thelephora terrestris</name>
    <dbReference type="NCBI Taxonomy" id="56493"/>
    <lineage>
        <taxon>Eukaryota</taxon>
        <taxon>Fungi</taxon>
        <taxon>Dikarya</taxon>
        <taxon>Basidiomycota</taxon>
        <taxon>Agaricomycotina</taxon>
        <taxon>Agaricomycetes</taxon>
        <taxon>Thelephorales</taxon>
        <taxon>Thelephoraceae</taxon>
        <taxon>Thelephora</taxon>
    </lineage>
</organism>
<feature type="compositionally biased region" description="Pro residues" evidence="1">
    <location>
        <begin position="93"/>
        <end position="108"/>
    </location>
</feature>
<evidence type="ECO:0000256" key="1">
    <source>
        <dbReference type="SAM" id="MobiDB-lite"/>
    </source>
</evidence>
<proteinExistence type="predicted"/>
<feature type="compositionally biased region" description="Polar residues" evidence="1">
    <location>
        <begin position="444"/>
        <end position="454"/>
    </location>
</feature>
<feature type="compositionally biased region" description="Polar residues" evidence="1">
    <location>
        <begin position="48"/>
        <end position="78"/>
    </location>
</feature>
<evidence type="ECO:0000313" key="3">
    <source>
        <dbReference type="Proteomes" id="UP000736335"/>
    </source>
</evidence>